<dbReference type="SUPFAM" id="SSF82771">
    <property type="entry name" value="GIY-YIG endonuclease"/>
    <property type="match status" value="1"/>
</dbReference>
<dbReference type="RefSeq" id="WP_187529295.1">
    <property type="nucleotide sequence ID" value="NZ_CP060724.1"/>
</dbReference>
<dbReference type="KEGG" id="wdi:H9L19_00725"/>
<evidence type="ECO:0000256" key="1">
    <source>
        <dbReference type="ARBA" id="ARBA00007435"/>
    </source>
</evidence>
<evidence type="ECO:0000313" key="3">
    <source>
        <dbReference type="EMBL" id="QNN75462.1"/>
    </source>
</evidence>
<comment type="similarity">
    <text evidence="1">Belongs to the UPF0213 family.</text>
</comment>
<dbReference type="InterPro" id="IPR000305">
    <property type="entry name" value="GIY-YIG_endonuc"/>
</dbReference>
<dbReference type="Pfam" id="PF01541">
    <property type="entry name" value="GIY-YIG"/>
    <property type="match status" value="1"/>
</dbReference>
<dbReference type="Proteomes" id="UP000515800">
    <property type="component" value="Chromosome"/>
</dbReference>
<dbReference type="InterPro" id="IPR050190">
    <property type="entry name" value="UPF0213_domain"/>
</dbReference>
<dbReference type="CDD" id="cd10456">
    <property type="entry name" value="GIY-YIG_UPF0213"/>
    <property type="match status" value="1"/>
</dbReference>
<dbReference type="Gene3D" id="3.40.1440.10">
    <property type="entry name" value="GIY-YIG endonuclease"/>
    <property type="match status" value="1"/>
</dbReference>
<dbReference type="PANTHER" id="PTHR34477:SF1">
    <property type="entry name" value="UPF0213 PROTEIN YHBQ"/>
    <property type="match status" value="1"/>
</dbReference>
<evidence type="ECO:0000313" key="4">
    <source>
        <dbReference type="Proteomes" id="UP000515800"/>
    </source>
</evidence>
<evidence type="ECO:0000259" key="2">
    <source>
        <dbReference type="PROSITE" id="PS50164"/>
    </source>
</evidence>
<proteinExistence type="inferred from homology"/>
<accession>A0A7G9T5T7</accession>
<organism evidence="3 4">
    <name type="scientific">Weissella diestrammenae</name>
    <dbReference type="NCBI Taxonomy" id="1162633"/>
    <lineage>
        <taxon>Bacteria</taxon>
        <taxon>Bacillati</taxon>
        <taxon>Bacillota</taxon>
        <taxon>Bacilli</taxon>
        <taxon>Lactobacillales</taxon>
        <taxon>Lactobacillaceae</taxon>
        <taxon>Weissella</taxon>
    </lineage>
</organism>
<protein>
    <submittedName>
        <fullName evidence="3">GIY-YIG nuclease family protein</fullName>
    </submittedName>
</protein>
<sequence length="95" mass="10874">MVDKNYYMYVLLTADNTLYTGFTDNVQRRLATHAAGKGAKYTRPASRHPLKLLYDEVFTSKSDALKAEARFKKLPRQKKVKYLMAHGVTDFTPLS</sequence>
<feature type="domain" description="GIY-YIG" evidence="2">
    <location>
        <begin position="4"/>
        <end position="81"/>
    </location>
</feature>
<gene>
    <name evidence="3" type="ORF">H9L19_00725</name>
</gene>
<keyword evidence="4" id="KW-1185">Reference proteome</keyword>
<dbReference type="InterPro" id="IPR035901">
    <property type="entry name" value="GIY-YIG_endonuc_sf"/>
</dbReference>
<dbReference type="EMBL" id="CP060724">
    <property type="protein sequence ID" value="QNN75462.1"/>
    <property type="molecule type" value="Genomic_DNA"/>
</dbReference>
<dbReference type="PROSITE" id="PS50164">
    <property type="entry name" value="GIY_YIG"/>
    <property type="match status" value="1"/>
</dbReference>
<dbReference type="PANTHER" id="PTHR34477">
    <property type="entry name" value="UPF0213 PROTEIN YHBQ"/>
    <property type="match status" value="1"/>
</dbReference>
<name>A0A7G9T5T7_9LACO</name>
<dbReference type="AlphaFoldDB" id="A0A7G9T5T7"/>
<reference evidence="3 4" key="1">
    <citation type="submission" date="2020-08" db="EMBL/GenBank/DDBJ databases">
        <title>Genome sequence of Weissella diestrammenae KACC 16890T.</title>
        <authorList>
            <person name="Hyun D.-W."/>
            <person name="Bae J.-W."/>
        </authorList>
    </citation>
    <scope>NUCLEOTIDE SEQUENCE [LARGE SCALE GENOMIC DNA]</scope>
    <source>
        <strain evidence="3 4">KACC 16890</strain>
    </source>
</reference>